<dbReference type="Pfam" id="PF14362">
    <property type="entry name" value="DUF4407"/>
    <property type="match status" value="1"/>
</dbReference>
<evidence type="ECO:0000313" key="4">
    <source>
        <dbReference type="Proteomes" id="UP000297647"/>
    </source>
</evidence>
<feature type="transmembrane region" description="Helical" evidence="2">
    <location>
        <begin position="58"/>
        <end position="78"/>
    </location>
</feature>
<dbReference type="Proteomes" id="UP000297647">
    <property type="component" value="Unassembled WGS sequence"/>
</dbReference>
<name>A0A4Y9QPD1_9BACT</name>
<keyword evidence="2" id="KW-1133">Transmembrane helix</keyword>
<keyword evidence="2" id="KW-0472">Membrane</keyword>
<dbReference type="AlphaFoldDB" id="A0A4Y9QPD1"/>
<gene>
    <name evidence="3" type="ORF">E4S40_10710</name>
</gene>
<keyword evidence="2" id="KW-0812">Transmembrane</keyword>
<organism evidence="3 4">
    <name type="scientific">Algoriphagus kandeliae</name>
    <dbReference type="NCBI Taxonomy" id="2562278"/>
    <lineage>
        <taxon>Bacteria</taxon>
        <taxon>Pseudomonadati</taxon>
        <taxon>Bacteroidota</taxon>
        <taxon>Cytophagia</taxon>
        <taxon>Cytophagales</taxon>
        <taxon>Cyclobacteriaceae</taxon>
        <taxon>Algoriphagus</taxon>
    </lineage>
</organism>
<feature type="coiled-coil region" evidence="1">
    <location>
        <begin position="188"/>
        <end position="222"/>
    </location>
</feature>
<keyword evidence="1" id="KW-0175">Coiled coil</keyword>
<feature type="transmembrane region" description="Helical" evidence="2">
    <location>
        <begin position="30"/>
        <end position="52"/>
    </location>
</feature>
<reference evidence="3 4" key="1">
    <citation type="submission" date="2019-03" db="EMBL/GenBank/DDBJ databases">
        <title>Algoriphagus sp. nov, a new strain isolated from root system soil of mangrove plant Kandelia.</title>
        <authorList>
            <person name="Yin Q."/>
            <person name="Wang K."/>
            <person name="Song Z."/>
        </authorList>
    </citation>
    <scope>NUCLEOTIDE SEQUENCE [LARGE SCALE GENOMIC DNA]</scope>
    <source>
        <strain evidence="3 4">XY-J91</strain>
    </source>
</reference>
<dbReference type="OrthoDB" id="826294at2"/>
<dbReference type="RefSeq" id="WP_135073855.1">
    <property type="nucleotide sequence ID" value="NZ_SPSB01000003.1"/>
</dbReference>
<feature type="transmembrane region" description="Helical" evidence="2">
    <location>
        <begin position="90"/>
        <end position="112"/>
    </location>
</feature>
<dbReference type="EMBL" id="SPSB01000003">
    <property type="protein sequence ID" value="TFV94484.1"/>
    <property type="molecule type" value="Genomic_DNA"/>
</dbReference>
<sequence length="334" mass="37686">MTTILRLFSKMFGYDYHVVKAQPTASRQKIVTMGFLILIPVVLWTFSGFYLAHILMGIDLIGSLIVALFLGGLILAIDRSFVATPKGSRTTLLIVIRGGFALISTILGSLAIDLALFQGDLVEYRSQTQATERQEAILEYKEKHGVELRRLERKMTAMDSVEASLGYLHVLEMTGKGGSGVAGKGKISDKIELKQQQKARELAELKSELAKKSQSLDSAASAYAEEKVKKRQDALISQLKDLHAFVFQDSTSKWIYWIFFGFVFLLEVFFILYKSSTGDTSFDEYIQAEEDHQKQELESYKRRKARVIQDREIIGDDYQKVIKLLGPGSKMRVM</sequence>
<proteinExistence type="predicted"/>
<comment type="caution">
    <text evidence="3">The sequence shown here is derived from an EMBL/GenBank/DDBJ whole genome shotgun (WGS) entry which is preliminary data.</text>
</comment>
<evidence type="ECO:0000313" key="3">
    <source>
        <dbReference type="EMBL" id="TFV94484.1"/>
    </source>
</evidence>
<evidence type="ECO:0000256" key="2">
    <source>
        <dbReference type="SAM" id="Phobius"/>
    </source>
</evidence>
<protein>
    <submittedName>
        <fullName evidence="3">DUF4407 domain-containing protein</fullName>
    </submittedName>
</protein>
<keyword evidence="4" id="KW-1185">Reference proteome</keyword>
<accession>A0A4Y9QPD1</accession>
<feature type="transmembrane region" description="Helical" evidence="2">
    <location>
        <begin position="254"/>
        <end position="273"/>
    </location>
</feature>
<dbReference type="InterPro" id="IPR025519">
    <property type="entry name" value="DUF4407"/>
</dbReference>
<evidence type="ECO:0000256" key="1">
    <source>
        <dbReference type="SAM" id="Coils"/>
    </source>
</evidence>